<dbReference type="InterPro" id="IPR004045">
    <property type="entry name" value="Glutathione_S-Trfase_N"/>
</dbReference>
<evidence type="ECO:0000313" key="8">
    <source>
        <dbReference type="EMBL" id="KAJ3663471.1"/>
    </source>
</evidence>
<sequence length="200" mass="23200">MAPAYKFTYFDTRGVAEAARFLFKYGNIDFEEIRIKKEDWPPIKNNYPFGHLPVLEHNGKIIGQSISICRYLGKVVNLAGNDDWENLEIDAIVDTINDMRLKGTLPQTEQDPEKRQKLKDITLKETVPYYFSRLDAIVKKNNGYLALGRLTWADLYLISFSTNFDQFVGGDTYEKYPNLQALRKKVEALPAIKKWIEERP</sequence>
<evidence type="ECO:0000256" key="1">
    <source>
        <dbReference type="ARBA" id="ARBA00011738"/>
    </source>
</evidence>
<evidence type="ECO:0000313" key="9">
    <source>
        <dbReference type="Proteomes" id="UP001168821"/>
    </source>
</evidence>
<dbReference type="EMBL" id="JALNTZ010000002">
    <property type="protein sequence ID" value="KAJ3663471.1"/>
    <property type="molecule type" value="Genomic_DNA"/>
</dbReference>
<dbReference type="Gene3D" id="1.20.1050.10">
    <property type="match status" value="1"/>
</dbReference>
<dbReference type="InterPro" id="IPR036249">
    <property type="entry name" value="Thioredoxin-like_sf"/>
</dbReference>
<organism evidence="8 9">
    <name type="scientific">Zophobas morio</name>
    <dbReference type="NCBI Taxonomy" id="2755281"/>
    <lineage>
        <taxon>Eukaryota</taxon>
        <taxon>Metazoa</taxon>
        <taxon>Ecdysozoa</taxon>
        <taxon>Arthropoda</taxon>
        <taxon>Hexapoda</taxon>
        <taxon>Insecta</taxon>
        <taxon>Pterygota</taxon>
        <taxon>Neoptera</taxon>
        <taxon>Endopterygota</taxon>
        <taxon>Coleoptera</taxon>
        <taxon>Polyphaga</taxon>
        <taxon>Cucujiformia</taxon>
        <taxon>Tenebrionidae</taxon>
        <taxon>Zophobas</taxon>
    </lineage>
</organism>
<name>A0AA38MP10_9CUCU</name>
<dbReference type="AlphaFoldDB" id="A0AA38MP10"/>
<dbReference type="InterPro" id="IPR004046">
    <property type="entry name" value="GST_C"/>
</dbReference>
<comment type="similarity">
    <text evidence="4">Belongs to the GST superfamily. Sigma family.</text>
</comment>
<dbReference type="FunFam" id="1.20.1050.10:FF:000030">
    <property type="entry name" value="Glutathione S-transferase S1"/>
    <property type="match status" value="1"/>
</dbReference>
<reference evidence="8" key="1">
    <citation type="journal article" date="2023" name="G3 (Bethesda)">
        <title>Whole genome assemblies of Zophobas morio and Tenebrio molitor.</title>
        <authorList>
            <person name="Kaur S."/>
            <person name="Stinson S.A."/>
            <person name="diCenzo G.C."/>
        </authorList>
    </citation>
    <scope>NUCLEOTIDE SEQUENCE</scope>
    <source>
        <strain evidence="8">QUZm001</strain>
    </source>
</reference>
<dbReference type="GO" id="GO:0004602">
    <property type="term" value="F:glutathione peroxidase activity"/>
    <property type="evidence" value="ECO:0007669"/>
    <property type="project" value="UniProtKB-ARBA"/>
</dbReference>
<dbReference type="EC" id="2.5.1.18" evidence="2"/>
<dbReference type="FunFam" id="3.40.30.10:FF:000035">
    <property type="entry name" value="hematopoietic prostaglandin D synthase"/>
    <property type="match status" value="1"/>
</dbReference>
<comment type="caution">
    <text evidence="8">The sequence shown here is derived from an EMBL/GenBank/DDBJ whole genome shotgun (WGS) entry which is preliminary data.</text>
</comment>
<evidence type="ECO:0000256" key="5">
    <source>
        <dbReference type="ARBA" id="ARBA00047960"/>
    </source>
</evidence>
<evidence type="ECO:0000256" key="3">
    <source>
        <dbReference type="ARBA" id="ARBA00022679"/>
    </source>
</evidence>
<dbReference type="InterPro" id="IPR040079">
    <property type="entry name" value="Glutathione_S-Trfase"/>
</dbReference>
<dbReference type="GO" id="GO:0004364">
    <property type="term" value="F:glutathione transferase activity"/>
    <property type="evidence" value="ECO:0007669"/>
    <property type="project" value="UniProtKB-EC"/>
</dbReference>
<feature type="domain" description="GST N-terminal" evidence="6">
    <location>
        <begin position="3"/>
        <end position="80"/>
    </location>
</feature>
<dbReference type="Proteomes" id="UP001168821">
    <property type="component" value="Unassembled WGS sequence"/>
</dbReference>
<evidence type="ECO:0000256" key="4">
    <source>
        <dbReference type="ARBA" id="ARBA00038317"/>
    </source>
</evidence>
<dbReference type="PROSITE" id="PS50404">
    <property type="entry name" value="GST_NTER"/>
    <property type="match status" value="1"/>
</dbReference>
<dbReference type="GO" id="GO:0006749">
    <property type="term" value="P:glutathione metabolic process"/>
    <property type="evidence" value="ECO:0007669"/>
    <property type="project" value="TreeGrafter"/>
</dbReference>
<accession>A0AA38MP10</accession>
<evidence type="ECO:0000259" key="7">
    <source>
        <dbReference type="PROSITE" id="PS50405"/>
    </source>
</evidence>
<dbReference type="InterPro" id="IPR036282">
    <property type="entry name" value="Glutathione-S-Trfase_C_sf"/>
</dbReference>
<comment type="subunit">
    <text evidence="1">Homodimer.</text>
</comment>
<dbReference type="CDD" id="cd03192">
    <property type="entry name" value="GST_C_Sigma_like"/>
    <property type="match status" value="1"/>
</dbReference>
<dbReference type="SUPFAM" id="SSF47616">
    <property type="entry name" value="GST C-terminal domain-like"/>
    <property type="match status" value="1"/>
</dbReference>
<dbReference type="SUPFAM" id="SSF52833">
    <property type="entry name" value="Thioredoxin-like"/>
    <property type="match status" value="1"/>
</dbReference>
<dbReference type="Gene3D" id="3.40.30.10">
    <property type="entry name" value="Glutaredoxin"/>
    <property type="match status" value="1"/>
</dbReference>
<dbReference type="InterPro" id="IPR050213">
    <property type="entry name" value="GST_superfamily"/>
</dbReference>
<dbReference type="PROSITE" id="PS50405">
    <property type="entry name" value="GST_CTER"/>
    <property type="match status" value="1"/>
</dbReference>
<dbReference type="Pfam" id="PF02798">
    <property type="entry name" value="GST_N"/>
    <property type="match status" value="1"/>
</dbReference>
<dbReference type="InterPro" id="IPR010987">
    <property type="entry name" value="Glutathione-S-Trfase_C-like"/>
</dbReference>
<evidence type="ECO:0000259" key="6">
    <source>
        <dbReference type="PROSITE" id="PS50404"/>
    </source>
</evidence>
<dbReference type="PANTHER" id="PTHR11571:SF224">
    <property type="entry name" value="HEMATOPOIETIC PROSTAGLANDIN D SYNTHASE"/>
    <property type="match status" value="1"/>
</dbReference>
<comment type="catalytic activity">
    <reaction evidence="5">
        <text>RX + glutathione = an S-substituted glutathione + a halide anion + H(+)</text>
        <dbReference type="Rhea" id="RHEA:16437"/>
        <dbReference type="ChEBI" id="CHEBI:15378"/>
        <dbReference type="ChEBI" id="CHEBI:16042"/>
        <dbReference type="ChEBI" id="CHEBI:17792"/>
        <dbReference type="ChEBI" id="CHEBI:57925"/>
        <dbReference type="ChEBI" id="CHEBI:90779"/>
        <dbReference type="EC" id="2.5.1.18"/>
    </reaction>
</comment>
<dbReference type="SFLD" id="SFLDG01205">
    <property type="entry name" value="AMPS.1"/>
    <property type="match status" value="1"/>
</dbReference>
<keyword evidence="3" id="KW-0808">Transferase</keyword>
<evidence type="ECO:0000256" key="2">
    <source>
        <dbReference type="ARBA" id="ARBA00012452"/>
    </source>
</evidence>
<dbReference type="Pfam" id="PF14497">
    <property type="entry name" value="GST_C_3"/>
    <property type="match status" value="1"/>
</dbReference>
<dbReference type="PANTHER" id="PTHR11571">
    <property type="entry name" value="GLUTATHIONE S-TRANSFERASE"/>
    <property type="match status" value="1"/>
</dbReference>
<dbReference type="CDD" id="cd03039">
    <property type="entry name" value="GST_N_Sigma_like"/>
    <property type="match status" value="1"/>
</dbReference>
<protein>
    <recommendedName>
        <fullName evidence="2">glutathione transferase</fullName>
        <ecNumber evidence="2">2.5.1.18</ecNumber>
    </recommendedName>
</protein>
<proteinExistence type="inferred from homology"/>
<dbReference type="SFLD" id="SFLDS00019">
    <property type="entry name" value="Glutathione_Transferase_(cytos"/>
    <property type="match status" value="1"/>
</dbReference>
<gene>
    <name evidence="8" type="ORF">Zmor_007730</name>
</gene>
<keyword evidence="9" id="KW-1185">Reference proteome</keyword>
<dbReference type="SFLD" id="SFLDG00363">
    <property type="entry name" value="AMPS_(cytGST):_Alpha-__Mu-__Pi"/>
    <property type="match status" value="1"/>
</dbReference>
<feature type="domain" description="GST C-terminal" evidence="7">
    <location>
        <begin position="82"/>
        <end position="200"/>
    </location>
</feature>